<reference evidence="2" key="1">
    <citation type="submission" date="2022-05" db="EMBL/GenBank/DDBJ databases">
        <title>The Musa troglodytarum L. genome provides insights into the mechanism of non-climacteric behaviour and enrichment of carotenoids.</title>
        <authorList>
            <person name="Wang J."/>
        </authorList>
    </citation>
    <scope>NUCLEOTIDE SEQUENCE</scope>
    <source>
        <tissue evidence="2">Leaf</tissue>
    </source>
</reference>
<evidence type="ECO:0000256" key="1">
    <source>
        <dbReference type="SAM" id="MobiDB-lite"/>
    </source>
</evidence>
<feature type="region of interest" description="Disordered" evidence="1">
    <location>
        <begin position="44"/>
        <end position="72"/>
    </location>
</feature>
<protein>
    <submittedName>
        <fullName evidence="2">Uncharacterized protein</fullName>
    </submittedName>
</protein>
<evidence type="ECO:0000313" key="3">
    <source>
        <dbReference type="Proteomes" id="UP001055439"/>
    </source>
</evidence>
<feature type="region of interest" description="Disordered" evidence="1">
    <location>
        <begin position="1"/>
        <end position="31"/>
    </location>
</feature>
<keyword evidence="3" id="KW-1185">Reference proteome</keyword>
<name>A0A9E7KCY3_9LILI</name>
<proteinExistence type="predicted"/>
<evidence type="ECO:0000313" key="2">
    <source>
        <dbReference type="EMBL" id="URE12469.1"/>
    </source>
</evidence>
<sequence length="103" mass="10965">MASAAAVGGRQSRSFAKRETKGGGKGEMSCPTCNVEIREEQVRSRGFACRDRRGAEEEEEERTSTSAGEAHTVRGELGRALHMVGRGRGAASNIGHGVIGLHR</sequence>
<organism evidence="2 3">
    <name type="scientific">Musa troglodytarum</name>
    <name type="common">fe'i banana</name>
    <dbReference type="NCBI Taxonomy" id="320322"/>
    <lineage>
        <taxon>Eukaryota</taxon>
        <taxon>Viridiplantae</taxon>
        <taxon>Streptophyta</taxon>
        <taxon>Embryophyta</taxon>
        <taxon>Tracheophyta</taxon>
        <taxon>Spermatophyta</taxon>
        <taxon>Magnoliopsida</taxon>
        <taxon>Liliopsida</taxon>
        <taxon>Zingiberales</taxon>
        <taxon>Musaceae</taxon>
        <taxon>Musa</taxon>
    </lineage>
</organism>
<feature type="compositionally biased region" description="Basic and acidic residues" evidence="1">
    <location>
        <begin position="44"/>
        <end position="55"/>
    </location>
</feature>
<dbReference type="AlphaFoldDB" id="A0A9E7KCY3"/>
<dbReference type="Proteomes" id="UP001055439">
    <property type="component" value="Chromosome 6"/>
</dbReference>
<dbReference type="EMBL" id="CP097508">
    <property type="protein sequence ID" value="URE12469.1"/>
    <property type="molecule type" value="Genomic_DNA"/>
</dbReference>
<gene>
    <name evidence="2" type="ORF">MUK42_24675</name>
</gene>
<accession>A0A9E7KCY3</accession>